<keyword evidence="5" id="KW-1185">Reference proteome</keyword>
<dbReference type="EMBL" id="JAVHJO010000009">
    <property type="protein sequence ID" value="KAK6537580.1"/>
    <property type="molecule type" value="Genomic_DNA"/>
</dbReference>
<proteinExistence type="predicted"/>
<dbReference type="Proteomes" id="UP001365542">
    <property type="component" value="Unassembled WGS sequence"/>
</dbReference>
<reference evidence="4 5" key="1">
    <citation type="submission" date="2019-10" db="EMBL/GenBank/DDBJ databases">
        <authorList>
            <person name="Palmer J.M."/>
        </authorList>
    </citation>
    <scope>NUCLEOTIDE SEQUENCE [LARGE SCALE GENOMIC DNA]</scope>
    <source>
        <strain evidence="4 5">TWF694</strain>
    </source>
</reference>
<dbReference type="AlphaFoldDB" id="A0AAV9X677"/>
<keyword evidence="2" id="KW-0812">Transmembrane</keyword>
<comment type="caution">
    <text evidence="4">The sequence shown here is derived from an EMBL/GenBank/DDBJ whole genome shotgun (WGS) entry which is preliminary data.</text>
</comment>
<name>A0AAV9X677_9PEZI</name>
<gene>
    <name evidence="4" type="ORF">TWF694_011762</name>
</gene>
<sequence>MVSVKILVAVSAGLFGLQTLSLPIPNPSQITTFKHTAHEARRSSIDAITSDLEKRIAEPAPLSPHGNSRIWRHARSVKPAAPSKSATEGISSTRAAKRAPTPSANERPAGYNSRIWRHARNVAPKDTKSVEARAPVSTPNPSKPISRVWRHAKKADVPKVTKSESKPSKPTPEVRNVKARSPAAKSDLNAILQSSPAWRLAARATNTRAATTQAPSSTPAPQNSRVWRHAARAASAPKDTKTPVPKGVVGIPRSTTAAAPKASASPVSNNSRVWRHNARSVAAPKNATAEVPKAAAEISKAAPKAAPKVASAPAVSNSRVYRHAPRSPAPAPAPMHPLYKAPTTPISKSAAATSPNNSRVWRHAARTVEEAPKVSRSETRSAAPREVRSPSGQTSRVWRHTARAAVSESSQLKGNLTALSENSLAARANSGDSQDVILTADDEAQLYKELKFSFPGFSLAGEVILAPQGLIVFFLVIGIIGGCVILTLPLVAIDIC</sequence>
<keyword evidence="2" id="KW-1133">Transmembrane helix</keyword>
<feature type="signal peptide" evidence="3">
    <location>
        <begin position="1"/>
        <end position="21"/>
    </location>
</feature>
<accession>A0AAV9X677</accession>
<evidence type="ECO:0000313" key="5">
    <source>
        <dbReference type="Proteomes" id="UP001365542"/>
    </source>
</evidence>
<feature type="region of interest" description="Disordered" evidence="1">
    <location>
        <begin position="204"/>
        <end position="270"/>
    </location>
</feature>
<organism evidence="4 5">
    <name type="scientific">Orbilia ellipsospora</name>
    <dbReference type="NCBI Taxonomy" id="2528407"/>
    <lineage>
        <taxon>Eukaryota</taxon>
        <taxon>Fungi</taxon>
        <taxon>Dikarya</taxon>
        <taxon>Ascomycota</taxon>
        <taxon>Pezizomycotina</taxon>
        <taxon>Orbiliomycetes</taxon>
        <taxon>Orbiliales</taxon>
        <taxon>Orbiliaceae</taxon>
        <taxon>Orbilia</taxon>
    </lineage>
</organism>
<feature type="compositionally biased region" description="Basic and acidic residues" evidence="1">
    <location>
        <begin position="154"/>
        <end position="167"/>
    </location>
</feature>
<feature type="region of interest" description="Disordered" evidence="1">
    <location>
        <begin position="367"/>
        <end position="396"/>
    </location>
</feature>
<feature type="compositionally biased region" description="Polar residues" evidence="1">
    <location>
        <begin position="84"/>
        <end position="94"/>
    </location>
</feature>
<evidence type="ECO:0000313" key="4">
    <source>
        <dbReference type="EMBL" id="KAK6537580.1"/>
    </source>
</evidence>
<feature type="compositionally biased region" description="Low complexity" evidence="1">
    <location>
        <begin position="204"/>
        <end position="222"/>
    </location>
</feature>
<evidence type="ECO:0000256" key="3">
    <source>
        <dbReference type="SAM" id="SignalP"/>
    </source>
</evidence>
<keyword evidence="2" id="KW-0472">Membrane</keyword>
<feature type="transmembrane region" description="Helical" evidence="2">
    <location>
        <begin position="470"/>
        <end position="493"/>
    </location>
</feature>
<feature type="compositionally biased region" description="Low complexity" evidence="1">
    <location>
        <begin position="254"/>
        <end position="270"/>
    </location>
</feature>
<evidence type="ECO:0000256" key="2">
    <source>
        <dbReference type="SAM" id="Phobius"/>
    </source>
</evidence>
<feature type="chain" id="PRO_5043709928" evidence="3">
    <location>
        <begin position="22"/>
        <end position="496"/>
    </location>
</feature>
<protein>
    <submittedName>
        <fullName evidence="4">Uncharacterized protein</fullName>
    </submittedName>
</protein>
<keyword evidence="3" id="KW-0732">Signal</keyword>
<feature type="compositionally biased region" description="Basic and acidic residues" evidence="1">
    <location>
        <begin position="367"/>
        <end position="388"/>
    </location>
</feature>
<evidence type="ECO:0000256" key="1">
    <source>
        <dbReference type="SAM" id="MobiDB-lite"/>
    </source>
</evidence>
<feature type="region of interest" description="Disordered" evidence="1">
    <location>
        <begin position="75"/>
        <end position="186"/>
    </location>
</feature>